<keyword evidence="7" id="KW-0408">Iron</keyword>
<dbReference type="PANTHER" id="PTHR15497:SF1">
    <property type="entry name" value="3-HYDROXYANTHRANILATE 3,4-DIOXYGENASE"/>
    <property type="match status" value="1"/>
</dbReference>
<dbReference type="PANTHER" id="PTHR15497">
    <property type="entry name" value="3-HYDROXYANTHRANILATE 3,4-DIOXYGENASE"/>
    <property type="match status" value="1"/>
</dbReference>
<accession>A0A7S3EXV9</accession>
<dbReference type="AlphaFoldDB" id="A0A7S3EXV9"/>
<name>A0A7S3EXV9_9EUKA</name>
<proteinExistence type="predicted"/>
<keyword evidence="3" id="KW-0662">Pyridine nucleotide biosynthesis</keyword>
<organism evidence="8">
    <name type="scientific">Haptolina ericina</name>
    <dbReference type="NCBI Taxonomy" id="156174"/>
    <lineage>
        <taxon>Eukaryota</taxon>
        <taxon>Haptista</taxon>
        <taxon>Haptophyta</taxon>
        <taxon>Prymnesiophyceae</taxon>
        <taxon>Prymnesiales</taxon>
        <taxon>Prymnesiaceae</taxon>
        <taxon>Haptolina</taxon>
    </lineage>
</organism>
<dbReference type="GO" id="GO:0005737">
    <property type="term" value="C:cytoplasm"/>
    <property type="evidence" value="ECO:0007669"/>
    <property type="project" value="TreeGrafter"/>
</dbReference>
<evidence type="ECO:0008006" key="9">
    <source>
        <dbReference type="Google" id="ProtNLM"/>
    </source>
</evidence>
<evidence type="ECO:0000256" key="6">
    <source>
        <dbReference type="ARBA" id="ARBA00023002"/>
    </source>
</evidence>
<evidence type="ECO:0000256" key="3">
    <source>
        <dbReference type="ARBA" id="ARBA00022642"/>
    </source>
</evidence>
<evidence type="ECO:0000256" key="7">
    <source>
        <dbReference type="ARBA" id="ARBA00023004"/>
    </source>
</evidence>
<keyword evidence="4" id="KW-0479">Metal-binding</keyword>
<dbReference type="EMBL" id="HBHX01028098">
    <property type="protein sequence ID" value="CAE0114999.1"/>
    <property type="molecule type" value="Transcribed_RNA"/>
</dbReference>
<evidence type="ECO:0000256" key="5">
    <source>
        <dbReference type="ARBA" id="ARBA00022964"/>
    </source>
</evidence>
<dbReference type="SUPFAM" id="SSF51182">
    <property type="entry name" value="RmlC-like cupins"/>
    <property type="match status" value="2"/>
</dbReference>
<protein>
    <recommendedName>
        <fullName evidence="9">3-hydroxyanthranilate 3,4-dioxygenase</fullName>
    </recommendedName>
</protein>
<comment type="function">
    <text evidence="2">Catalyzes the oxidative ring opening of 3-hydroxyanthranilate to 2-amino-3-carboxymuconate semialdehyde, which spontaneously cyclizes to quinolinate.</text>
</comment>
<dbReference type="InterPro" id="IPR014710">
    <property type="entry name" value="RmlC-like_jellyroll"/>
</dbReference>
<dbReference type="InterPro" id="IPR011051">
    <property type="entry name" value="RmlC_Cupin_sf"/>
</dbReference>
<evidence type="ECO:0000256" key="4">
    <source>
        <dbReference type="ARBA" id="ARBA00022723"/>
    </source>
</evidence>
<dbReference type="GO" id="GO:0046874">
    <property type="term" value="P:quinolinate metabolic process"/>
    <property type="evidence" value="ECO:0007669"/>
    <property type="project" value="TreeGrafter"/>
</dbReference>
<evidence type="ECO:0000256" key="2">
    <source>
        <dbReference type="ARBA" id="ARBA00002752"/>
    </source>
</evidence>
<sequence length="283" mass="32598">MHYVQRRKFSVAHSARLKPVHLASWLRDNATSFLPPVMNKLMHRHQLNVMFVAGPNQRTDFHLQEGSEFFFQLRGNMQLPIVHAGRRELVHIREGDVFLLPSRIPHSPQRPEHNSVGLVMERQRYMSEPPDGLRFYQDFDMCGQVLWERYFHCEDLGRDLVPVVQDKTTVVPPPFNLDAWLCSNSAELAAGATLDLFTNHPDREFRVDMIGGVSEQHDRSEHDVWLHQLRGDVSIFIDGYTIELAEGCCVIVPPSKEFVVHRPDGTVGMRIRNNPFGNKQSPM</sequence>
<keyword evidence="6" id="KW-0560">Oxidoreductase</keyword>
<gene>
    <name evidence="8" type="ORF">HERI1096_LOCUS15684</name>
</gene>
<dbReference type="Gene3D" id="2.60.120.10">
    <property type="entry name" value="Jelly Rolls"/>
    <property type="match status" value="2"/>
</dbReference>
<dbReference type="GO" id="GO:0005506">
    <property type="term" value="F:iron ion binding"/>
    <property type="evidence" value="ECO:0007669"/>
    <property type="project" value="InterPro"/>
</dbReference>
<comment type="cofactor">
    <cofactor evidence="1">
        <name>Fe(2+)</name>
        <dbReference type="ChEBI" id="CHEBI:29033"/>
    </cofactor>
</comment>
<dbReference type="CDD" id="cd06123">
    <property type="entry name" value="cupin_HAO"/>
    <property type="match status" value="1"/>
</dbReference>
<dbReference type="GO" id="GO:0000334">
    <property type="term" value="F:3-hydroxyanthranilate 3,4-dioxygenase activity"/>
    <property type="evidence" value="ECO:0007669"/>
    <property type="project" value="InterPro"/>
</dbReference>
<dbReference type="InterPro" id="IPR010329">
    <property type="entry name" value="3hydroanth_dOase"/>
</dbReference>
<evidence type="ECO:0000313" key="8">
    <source>
        <dbReference type="EMBL" id="CAE0114999.1"/>
    </source>
</evidence>
<keyword evidence="5" id="KW-0223">Dioxygenase</keyword>
<dbReference type="Pfam" id="PF06052">
    <property type="entry name" value="3-HAO"/>
    <property type="match status" value="1"/>
</dbReference>
<dbReference type="GO" id="GO:0034354">
    <property type="term" value="P:'de novo' NAD+ biosynthetic process from L-tryptophan"/>
    <property type="evidence" value="ECO:0007669"/>
    <property type="project" value="TreeGrafter"/>
</dbReference>
<reference evidence="8" key="1">
    <citation type="submission" date="2021-01" db="EMBL/GenBank/DDBJ databases">
        <authorList>
            <person name="Corre E."/>
            <person name="Pelletier E."/>
            <person name="Niang G."/>
            <person name="Scheremetjew M."/>
            <person name="Finn R."/>
            <person name="Kale V."/>
            <person name="Holt S."/>
            <person name="Cochrane G."/>
            <person name="Meng A."/>
            <person name="Brown T."/>
            <person name="Cohen L."/>
        </authorList>
    </citation>
    <scope>NUCLEOTIDE SEQUENCE</scope>
    <source>
        <strain evidence="8">CCMP281</strain>
    </source>
</reference>
<evidence type="ECO:0000256" key="1">
    <source>
        <dbReference type="ARBA" id="ARBA00001954"/>
    </source>
</evidence>